<evidence type="ECO:0000256" key="1">
    <source>
        <dbReference type="ARBA" id="ARBA00004173"/>
    </source>
</evidence>
<dbReference type="Pfam" id="PF11788">
    <property type="entry name" value="MRP-L46"/>
    <property type="match status" value="1"/>
</dbReference>
<dbReference type="Proteomes" id="UP000562929">
    <property type="component" value="Unassembled WGS sequence"/>
</dbReference>
<dbReference type="SUPFAM" id="SSF55811">
    <property type="entry name" value="Nudix"/>
    <property type="match status" value="1"/>
</dbReference>
<protein>
    <recommendedName>
        <fullName evidence="7">Large ribosomal subunit protein mL46</fullName>
    </recommendedName>
</protein>
<dbReference type="PANTHER" id="PTHR13124">
    <property type="entry name" value="39S RIBOSOMAL PROTEIN L46, MITOCHONDRIAL PRECURSOR-RELATED"/>
    <property type="match status" value="1"/>
</dbReference>
<dbReference type="InterPro" id="IPR021757">
    <property type="entry name" value="Ribosomal_mL46_N"/>
</dbReference>
<organism evidence="9 10">
    <name type="scientific">Ophiocordyceps camponoti-floridani</name>
    <dbReference type="NCBI Taxonomy" id="2030778"/>
    <lineage>
        <taxon>Eukaryota</taxon>
        <taxon>Fungi</taxon>
        <taxon>Dikarya</taxon>
        <taxon>Ascomycota</taxon>
        <taxon>Pezizomycotina</taxon>
        <taxon>Sordariomycetes</taxon>
        <taxon>Hypocreomycetidae</taxon>
        <taxon>Hypocreales</taxon>
        <taxon>Ophiocordycipitaceae</taxon>
        <taxon>Ophiocordyceps</taxon>
    </lineage>
</organism>
<evidence type="ECO:0000256" key="7">
    <source>
        <dbReference type="ARBA" id="ARBA00035190"/>
    </source>
</evidence>
<dbReference type="AlphaFoldDB" id="A0A8H4VAU3"/>
<sequence length="341" mass="38229">MSASSRGGRVLGGALSASARKQVCSRCAAAASIRPFSAAAAVETTLMTSRVDSTTLKPSPASEPPPYDLYSGVILMRAPLLTRKLHPFENAFFFYQKRLEERLCSKFIPSIYYKPETVRLLDWEVKIKERKGNVAKELGEYQGQSSMAWDDELRIGDRLSEPENMTECLLKDAESRVSDDAEVLEPDDVVPVPRPASRETEADRLGDVTRLDRKLDRTLYLVVKGNEGWGFPAGIMVDEENLHDAAQRVLDEAAGVNMKTWIVGRVPVAHIVAPPVLDANGSILQRTRKTFFLKARIIAGQADLSDNPFGLTQFKWLVREEVEEVLEPEYFRKVRNMMPDR</sequence>
<keyword evidence="4" id="KW-0689">Ribosomal protein</keyword>
<dbReference type="InterPro" id="IPR040008">
    <property type="entry name" value="Ribosomal_mL46"/>
</dbReference>
<evidence type="ECO:0000256" key="2">
    <source>
        <dbReference type="ARBA" id="ARBA00009070"/>
    </source>
</evidence>
<evidence type="ECO:0000256" key="3">
    <source>
        <dbReference type="ARBA" id="ARBA00022946"/>
    </source>
</evidence>
<comment type="similarity">
    <text evidence="2">Belongs to the mitochondrion-specific ribosomal protein mL46 family.</text>
</comment>
<dbReference type="GO" id="GO:0003735">
    <property type="term" value="F:structural constituent of ribosome"/>
    <property type="evidence" value="ECO:0007669"/>
    <property type="project" value="InterPro"/>
</dbReference>
<dbReference type="InterPro" id="IPR033650">
    <property type="entry name" value="Ribosomal_mL46_NUDIX"/>
</dbReference>
<dbReference type="GO" id="GO:0005762">
    <property type="term" value="C:mitochondrial large ribosomal subunit"/>
    <property type="evidence" value="ECO:0007669"/>
    <property type="project" value="TreeGrafter"/>
</dbReference>
<accession>A0A8H4VAU3</accession>
<keyword evidence="6" id="KW-0687">Ribonucleoprotein</keyword>
<evidence type="ECO:0000256" key="5">
    <source>
        <dbReference type="ARBA" id="ARBA00023128"/>
    </source>
</evidence>
<comment type="subcellular location">
    <subcellularLocation>
        <location evidence="1">Mitochondrion</location>
    </subcellularLocation>
</comment>
<evidence type="ECO:0000259" key="8">
    <source>
        <dbReference type="Pfam" id="PF11788"/>
    </source>
</evidence>
<name>A0A8H4VAU3_9HYPO</name>
<dbReference type="Gene3D" id="3.90.79.10">
    <property type="entry name" value="Nucleoside Triphosphate Pyrophosphohydrolase"/>
    <property type="match status" value="1"/>
</dbReference>
<comment type="caution">
    <text evidence="9">The sequence shown here is derived from an EMBL/GenBank/DDBJ whole genome shotgun (WGS) entry which is preliminary data.</text>
</comment>
<gene>
    <name evidence="9" type="ORF">GQ602_006532</name>
</gene>
<dbReference type="InterPro" id="IPR015797">
    <property type="entry name" value="NUDIX_hydrolase-like_dom_sf"/>
</dbReference>
<dbReference type="EMBL" id="JAACLJ010000008">
    <property type="protein sequence ID" value="KAF4581908.1"/>
    <property type="molecule type" value="Genomic_DNA"/>
</dbReference>
<keyword evidence="3" id="KW-0809">Transit peptide</keyword>
<evidence type="ECO:0000313" key="10">
    <source>
        <dbReference type="Proteomes" id="UP000562929"/>
    </source>
</evidence>
<dbReference type="OrthoDB" id="414075at2759"/>
<dbReference type="CDD" id="cd04661">
    <property type="entry name" value="NUDIX_MRP_L46"/>
    <property type="match status" value="1"/>
</dbReference>
<proteinExistence type="inferred from homology"/>
<keyword evidence="5" id="KW-0496">Mitochondrion</keyword>
<evidence type="ECO:0000256" key="4">
    <source>
        <dbReference type="ARBA" id="ARBA00022980"/>
    </source>
</evidence>
<feature type="domain" description="Large ribosomal subunit protein mL46 N-terminal" evidence="8">
    <location>
        <begin position="67"/>
        <end position="203"/>
    </location>
</feature>
<evidence type="ECO:0000256" key="6">
    <source>
        <dbReference type="ARBA" id="ARBA00023274"/>
    </source>
</evidence>
<evidence type="ECO:0000313" key="9">
    <source>
        <dbReference type="EMBL" id="KAF4581908.1"/>
    </source>
</evidence>
<keyword evidence="10" id="KW-1185">Reference proteome</keyword>
<reference evidence="9 10" key="1">
    <citation type="journal article" date="2020" name="G3 (Bethesda)">
        <title>Genetic Underpinnings of Host Manipulation by Ophiocordyceps as Revealed by Comparative Transcriptomics.</title>
        <authorList>
            <person name="Will I."/>
            <person name="Das B."/>
            <person name="Trinh T."/>
            <person name="Brachmann A."/>
            <person name="Ohm R.A."/>
            <person name="de Bekker C."/>
        </authorList>
    </citation>
    <scope>NUCLEOTIDE SEQUENCE [LARGE SCALE GENOMIC DNA]</scope>
    <source>
        <strain evidence="9 10">EC05</strain>
    </source>
</reference>
<dbReference type="PANTHER" id="PTHR13124:SF12">
    <property type="entry name" value="LARGE RIBOSOMAL SUBUNIT PROTEIN ML46"/>
    <property type="match status" value="1"/>
</dbReference>